<gene>
    <name evidence="2" type="ORF">BSAL_75585</name>
</gene>
<feature type="region of interest" description="Disordered" evidence="1">
    <location>
        <begin position="705"/>
        <end position="729"/>
    </location>
</feature>
<feature type="compositionally biased region" description="Polar residues" evidence="1">
    <location>
        <begin position="705"/>
        <end position="718"/>
    </location>
</feature>
<evidence type="ECO:0000313" key="2">
    <source>
        <dbReference type="EMBL" id="CUG19183.1"/>
    </source>
</evidence>
<name>A0A0S4IYI7_BODSA</name>
<dbReference type="VEuPathDB" id="TriTrypDB:BSAL_75585"/>
<evidence type="ECO:0000313" key="3">
    <source>
        <dbReference type="Proteomes" id="UP000051952"/>
    </source>
</evidence>
<proteinExistence type="predicted"/>
<dbReference type="Gene3D" id="3.30.40.10">
    <property type="entry name" value="Zinc/RING finger domain, C3HC4 (zinc finger)"/>
    <property type="match status" value="1"/>
</dbReference>
<evidence type="ECO:0000256" key="1">
    <source>
        <dbReference type="SAM" id="MobiDB-lite"/>
    </source>
</evidence>
<accession>A0A0S4IYI7</accession>
<dbReference type="AlphaFoldDB" id="A0A0S4IYI7"/>
<protein>
    <submittedName>
        <fullName evidence="2">Uncharacterized protein</fullName>
    </submittedName>
</protein>
<dbReference type="InterPro" id="IPR013083">
    <property type="entry name" value="Znf_RING/FYVE/PHD"/>
</dbReference>
<keyword evidence="3" id="KW-1185">Reference proteome</keyword>
<reference evidence="3" key="1">
    <citation type="submission" date="2015-09" db="EMBL/GenBank/DDBJ databases">
        <authorList>
            <consortium name="Pathogen Informatics"/>
        </authorList>
    </citation>
    <scope>NUCLEOTIDE SEQUENCE [LARGE SCALE GENOMIC DNA]</scope>
    <source>
        <strain evidence="3">Lake Konstanz</strain>
    </source>
</reference>
<sequence length="837" mass="93046">MTRNICASLGSALVKSDYFYAFLFVFRAHPFFTVSRFDHKKKKKSKDRIAQQNSMPAVTPGAWTNVSYQRPHSAAPSPSFSSHNLLTPSSALPAEGGGLSAADASPITALRRAHTTVSSATAAADGSTEMVVYPYHRPRSADVMCKSSNTMDTWVLKCQLHKLTQPFASHFLWKRRECVDEELSVRYTIVHEMLESAGFLMSTLTALEEAACFHEICAQRKDEAFMPWCSQGCRYCCTHRLLWADHATQLWMSLRIDLQQQETVVRRSLEAGLLHELNGLHNYFQANARAHDLLLAHQSTLEAEWQHVTTIVKLNEDRCFQTELMEVKDRMLSEWKAECNRIALVNRERDADRQAESAAVSFGRAAAQTSFCMREHEVERRRTLVQRELNERIDLRARMEAQGTLISQQLWRVANDDTFEELKSLRQFKMDVEAAQRKAEEDRVAAIRAEWAKELQEIKKLKKSGPPKGQQALPSCGRCGQPPAKDEFTHRIQECVERPVACPKCTEVMPFSRLEAHKSVCSQRIVQCGSCLHYYKASYLEGAHKVYCAALPEMSRLLKSTSGTEQQQQQRSSNLWKWLPTLPINAMLPGSLELPWSFVQTLATTTTSVALPPTTAASSTVTMPIAVPFMTPIVSRGSDESCGLLTHIGAVAVNSWAQVQSALDELLRTTAATSSPSMVVASLSVEEILSTLSPVNVICSFATTTSSSAPQSLPTATENDNDEGSPPKILVATMPVVPALTSTTMPSSPCNNTEHSSDCVTCSFCQLQCHQPSQARSPEYAAVDLLKNSIGTGSGGSEHAGLLHYLCQHHVRWMYSVHSSDIAQYCKPAIERKGKKR</sequence>
<dbReference type="Proteomes" id="UP000051952">
    <property type="component" value="Unassembled WGS sequence"/>
</dbReference>
<organism evidence="2 3">
    <name type="scientific">Bodo saltans</name>
    <name type="common">Flagellated protozoan</name>
    <dbReference type="NCBI Taxonomy" id="75058"/>
    <lineage>
        <taxon>Eukaryota</taxon>
        <taxon>Discoba</taxon>
        <taxon>Euglenozoa</taxon>
        <taxon>Kinetoplastea</taxon>
        <taxon>Metakinetoplastina</taxon>
        <taxon>Eubodonida</taxon>
        <taxon>Bodonidae</taxon>
        <taxon>Bodo</taxon>
    </lineage>
</organism>
<dbReference type="EMBL" id="CYKH01000693">
    <property type="protein sequence ID" value="CUG19183.1"/>
    <property type="molecule type" value="Genomic_DNA"/>
</dbReference>